<gene>
    <name evidence="1" type="ORF">SDC9_205283</name>
</gene>
<accession>A0A645J4G9</accession>
<proteinExistence type="predicted"/>
<sequence length="66" mass="7078">MVKEFSNNIARPRIAGNFAVAQLEAGILAHLKIEMEKAVAEEIGEEYLLEAAASSSDIGERMGSSI</sequence>
<protein>
    <submittedName>
        <fullName evidence="1">Uncharacterized protein</fullName>
    </submittedName>
</protein>
<reference evidence="1" key="1">
    <citation type="submission" date="2019-08" db="EMBL/GenBank/DDBJ databases">
        <authorList>
            <person name="Kucharzyk K."/>
            <person name="Murdoch R.W."/>
            <person name="Higgins S."/>
            <person name="Loffler F."/>
        </authorList>
    </citation>
    <scope>NUCLEOTIDE SEQUENCE</scope>
</reference>
<organism evidence="1">
    <name type="scientific">bioreactor metagenome</name>
    <dbReference type="NCBI Taxonomy" id="1076179"/>
    <lineage>
        <taxon>unclassified sequences</taxon>
        <taxon>metagenomes</taxon>
        <taxon>ecological metagenomes</taxon>
    </lineage>
</organism>
<dbReference type="AlphaFoldDB" id="A0A645J4G9"/>
<comment type="caution">
    <text evidence="1">The sequence shown here is derived from an EMBL/GenBank/DDBJ whole genome shotgun (WGS) entry which is preliminary data.</text>
</comment>
<evidence type="ECO:0000313" key="1">
    <source>
        <dbReference type="EMBL" id="MPN57589.1"/>
    </source>
</evidence>
<dbReference type="EMBL" id="VSSQ01129278">
    <property type="protein sequence ID" value="MPN57589.1"/>
    <property type="molecule type" value="Genomic_DNA"/>
</dbReference>
<name>A0A645J4G9_9ZZZZ</name>